<organism evidence="2 3">
    <name type="scientific">Actinopolyspora mzabensis</name>
    <dbReference type="NCBI Taxonomy" id="995066"/>
    <lineage>
        <taxon>Bacteria</taxon>
        <taxon>Bacillati</taxon>
        <taxon>Actinomycetota</taxon>
        <taxon>Actinomycetes</taxon>
        <taxon>Actinopolysporales</taxon>
        <taxon>Actinopolysporaceae</taxon>
        <taxon>Actinopolyspora</taxon>
    </lineage>
</organism>
<evidence type="ECO:0000313" key="2">
    <source>
        <dbReference type="EMBL" id="SDK49340.1"/>
    </source>
</evidence>
<feature type="transmembrane region" description="Helical" evidence="1">
    <location>
        <begin position="55"/>
        <end position="76"/>
    </location>
</feature>
<gene>
    <name evidence="2" type="ORF">SAMN04487820_108243</name>
</gene>
<dbReference type="Proteomes" id="UP000199213">
    <property type="component" value="Unassembled WGS sequence"/>
</dbReference>
<reference evidence="3" key="1">
    <citation type="submission" date="2016-10" db="EMBL/GenBank/DDBJ databases">
        <authorList>
            <person name="Varghese N."/>
            <person name="Submissions S."/>
        </authorList>
    </citation>
    <scope>NUCLEOTIDE SEQUENCE [LARGE SCALE GENOMIC DNA]</scope>
    <source>
        <strain evidence="3">DSM 45460</strain>
    </source>
</reference>
<sequence length="140" mass="15599">MDQSSSHEMPPAEALGRAGRMSELARDGSRWFGYMLILLGLVTTGFFVGQALTEGWLAAAFAWLYAACVAGLFWYVNRQRVVSRPTALITRRVTFAYVSLVILTSVVNSTLWDDGSLWPCLVALLPALPCWSAAWWVLRR</sequence>
<feature type="transmembrane region" description="Helical" evidence="1">
    <location>
        <begin position="88"/>
        <end position="110"/>
    </location>
</feature>
<keyword evidence="3" id="KW-1185">Reference proteome</keyword>
<keyword evidence="1" id="KW-1133">Transmembrane helix</keyword>
<accession>A0A1G9CCH8</accession>
<keyword evidence="1" id="KW-0812">Transmembrane</keyword>
<feature type="transmembrane region" description="Helical" evidence="1">
    <location>
        <begin position="116"/>
        <end position="138"/>
    </location>
</feature>
<proteinExistence type="predicted"/>
<protein>
    <submittedName>
        <fullName evidence="2">Uncharacterized protein</fullName>
    </submittedName>
</protein>
<keyword evidence="1" id="KW-0472">Membrane</keyword>
<dbReference type="EMBL" id="FNFM01000008">
    <property type="protein sequence ID" value="SDK49340.1"/>
    <property type="molecule type" value="Genomic_DNA"/>
</dbReference>
<feature type="transmembrane region" description="Helical" evidence="1">
    <location>
        <begin position="31"/>
        <end position="49"/>
    </location>
</feature>
<evidence type="ECO:0000256" key="1">
    <source>
        <dbReference type="SAM" id="Phobius"/>
    </source>
</evidence>
<evidence type="ECO:0000313" key="3">
    <source>
        <dbReference type="Proteomes" id="UP000199213"/>
    </source>
</evidence>
<dbReference type="AlphaFoldDB" id="A0A1G9CCH8"/>
<name>A0A1G9CCH8_ACTMZ</name>